<dbReference type="AlphaFoldDB" id="A0A4Z0R469"/>
<feature type="transmembrane region" description="Helical" evidence="3">
    <location>
        <begin position="77"/>
        <end position="96"/>
    </location>
</feature>
<keyword evidence="3" id="KW-0472">Membrane</keyword>
<evidence type="ECO:0000313" key="6">
    <source>
        <dbReference type="Proteomes" id="UP000298460"/>
    </source>
</evidence>
<evidence type="ECO:0000256" key="3">
    <source>
        <dbReference type="SAM" id="Phobius"/>
    </source>
</evidence>
<keyword evidence="6" id="KW-1185">Reference proteome</keyword>
<feature type="transmembrane region" description="Helical" evidence="3">
    <location>
        <begin position="116"/>
        <end position="134"/>
    </location>
</feature>
<feature type="transmembrane region" description="Helical" evidence="3">
    <location>
        <begin position="146"/>
        <end position="163"/>
    </location>
</feature>
<feature type="transmembrane region" description="Helical" evidence="3">
    <location>
        <begin position="388"/>
        <end position="416"/>
    </location>
</feature>
<keyword evidence="1" id="KW-0813">Transport</keyword>
<dbReference type="Gene3D" id="1.20.210.10">
    <property type="entry name" value="Cytochrome c oxidase-like, subunit I domain"/>
    <property type="match status" value="1"/>
</dbReference>
<evidence type="ECO:0000256" key="2">
    <source>
        <dbReference type="ARBA" id="ARBA00022982"/>
    </source>
</evidence>
<dbReference type="RefSeq" id="WP_135550302.1">
    <property type="nucleotide sequence ID" value="NZ_SPQQ01000008.1"/>
</dbReference>
<feature type="transmembrane region" description="Helical" evidence="3">
    <location>
        <begin position="273"/>
        <end position="301"/>
    </location>
</feature>
<keyword evidence="2" id="KW-0249">Electron transport</keyword>
<dbReference type="Proteomes" id="UP000298460">
    <property type="component" value="Unassembled WGS sequence"/>
</dbReference>
<gene>
    <name evidence="5" type="ORF">E4K67_21055</name>
</gene>
<feature type="domain" description="Cytochrome oxidase subunit I profile" evidence="4">
    <location>
        <begin position="209"/>
        <end position="467"/>
    </location>
</feature>
<dbReference type="GO" id="GO:0004129">
    <property type="term" value="F:cytochrome-c oxidase activity"/>
    <property type="evidence" value="ECO:0007669"/>
    <property type="project" value="InterPro"/>
</dbReference>
<dbReference type="SUPFAM" id="SSF81442">
    <property type="entry name" value="Cytochrome c oxidase subunit I-like"/>
    <property type="match status" value="1"/>
</dbReference>
<dbReference type="PANTHER" id="PTHR10422">
    <property type="entry name" value="CYTOCHROME C OXIDASE SUBUNIT 1"/>
    <property type="match status" value="1"/>
</dbReference>
<dbReference type="InterPro" id="IPR036927">
    <property type="entry name" value="Cyt_c_oxase-like_su1_sf"/>
</dbReference>
<evidence type="ECO:0000313" key="5">
    <source>
        <dbReference type="EMBL" id="TGE36416.1"/>
    </source>
</evidence>
<dbReference type="GO" id="GO:0016020">
    <property type="term" value="C:membrane"/>
    <property type="evidence" value="ECO:0007669"/>
    <property type="project" value="InterPro"/>
</dbReference>
<feature type="transmembrane region" description="Helical" evidence="3">
    <location>
        <begin position="313"/>
        <end position="336"/>
    </location>
</feature>
<sequence length="467" mass="52122">MKLSQWVHQLFGHQKRRGTATSPSNATSYYGQQISRRYCLAAVSLFTLQGIVALLGAVDLIIPDLPSPIPFEYGRAVHLGLAVLWPLIGTMGIAYYSVVQEVQSDIYSPKIARWQLWLVLFFSFSLYATLSLRIGNGREYFEGLPLIYLGISLSIALGAYNLLRTLISAKSRITPAAAITTAGICSLFLFLIPNIFTYQNPIADEAVKFWLVHLWEELAFELTTAGFISYFYVLTGIASKSEMQRWLYLEATLTVVAGFFGTAHHYYWIGFPAYWLLLGLVFSISEVIPVFLLVFLTYKGLKKHPKLNLRLKLSLWFILSSLIHNLIGASLLGLLISVPQINLYMHGTYLTSGHAHLALFGALGFLVLGGIYHVLSQGSEPTSKDYKTGVIAILLLNIGLLTMGLSLIIAGFIQAYLWRMLGMDFVDVHALIQPYLIIRALGGSLFTLGDLIFGRQVYKVWKKTTLK</sequence>
<name>A0A4Z0R469_9FIRM</name>
<evidence type="ECO:0000259" key="4">
    <source>
        <dbReference type="PROSITE" id="PS50855"/>
    </source>
</evidence>
<dbReference type="EMBL" id="SPQQ01000008">
    <property type="protein sequence ID" value="TGE36416.1"/>
    <property type="molecule type" value="Genomic_DNA"/>
</dbReference>
<dbReference type="GO" id="GO:0009060">
    <property type="term" value="P:aerobic respiration"/>
    <property type="evidence" value="ECO:0007669"/>
    <property type="project" value="InterPro"/>
</dbReference>
<protein>
    <submittedName>
        <fullName evidence="5">Cytochrome C and quinol oxidase polypeptide I</fullName>
    </submittedName>
</protein>
<feature type="transmembrane region" description="Helical" evidence="3">
    <location>
        <begin position="356"/>
        <end position="376"/>
    </location>
</feature>
<comment type="caution">
    <text evidence="5">The sequence shown here is derived from an EMBL/GenBank/DDBJ whole genome shotgun (WGS) entry which is preliminary data.</text>
</comment>
<keyword evidence="3" id="KW-0812">Transmembrane</keyword>
<feature type="transmembrane region" description="Helical" evidence="3">
    <location>
        <begin position="436"/>
        <end position="453"/>
    </location>
</feature>
<dbReference type="GO" id="GO:0020037">
    <property type="term" value="F:heme binding"/>
    <property type="evidence" value="ECO:0007669"/>
    <property type="project" value="InterPro"/>
</dbReference>
<keyword evidence="3" id="KW-1133">Transmembrane helix</keyword>
<dbReference type="GO" id="GO:0022904">
    <property type="term" value="P:respiratory electron transport chain"/>
    <property type="evidence" value="ECO:0007669"/>
    <property type="project" value="TreeGrafter"/>
</dbReference>
<feature type="transmembrane region" description="Helical" evidence="3">
    <location>
        <begin position="175"/>
        <end position="198"/>
    </location>
</feature>
<feature type="transmembrane region" description="Helical" evidence="3">
    <location>
        <begin position="247"/>
        <end position="267"/>
    </location>
</feature>
<dbReference type="InterPro" id="IPR000883">
    <property type="entry name" value="Cyt_C_Oxase_1"/>
</dbReference>
<dbReference type="Pfam" id="PF00115">
    <property type="entry name" value="COX1"/>
    <property type="match status" value="1"/>
</dbReference>
<dbReference type="InterPro" id="IPR023616">
    <property type="entry name" value="Cyt_c_oxase-like_su1_dom"/>
</dbReference>
<dbReference type="PROSITE" id="PS50855">
    <property type="entry name" value="COX1"/>
    <property type="match status" value="1"/>
</dbReference>
<evidence type="ECO:0000256" key="1">
    <source>
        <dbReference type="ARBA" id="ARBA00022660"/>
    </source>
</evidence>
<dbReference type="PANTHER" id="PTHR10422:SF43">
    <property type="entry name" value="NITRIC OXIDE REDUCTASE SUBUNIT B"/>
    <property type="match status" value="1"/>
</dbReference>
<dbReference type="OrthoDB" id="9767153at2"/>
<keyword evidence="1" id="KW-0679">Respiratory chain</keyword>
<accession>A0A4Z0R469</accession>
<proteinExistence type="predicted"/>
<feature type="transmembrane region" description="Helical" evidence="3">
    <location>
        <begin position="38"/>
        <end position="57"/>
    </location>
</feature>
<organism evidence="5 6">
    <name type="scientific">Desulfosporosinus fructosivorans</name>
    <dbReference type="NCBI Taxonomy" id="2018669"/>
    <lineage>
        <taxon>Bacteria</taxon>
        <taxon>Bacillati</taxon>
        <taxon>Bacillota</taxon>
        <taxon>Clostridia</taxon>
        <taxon>Eubacteriales</taxon>
        <taxon>Desulfitobacteriaceae</taxon>
        <taxon>Desulfosporosinus</taxon>
    </lineage>
</organism>
<feature type="transmembrane region" description="Helical" evidence="3">
    <location>
        <begin position="218"/>
        <end position="235"/>
    </location>
</feature>
<reference evidence="5 6" key="1">
    <citation type="submission" date="2019-03" db="EMBL/GenBank/DDBJ databases">
        <title>Draft Genome Sequence of Desulfosporosinus fructosivorans Strain 63.6F, Isolated from Marine Sediment in the Baltic Sea.</title>
        <authorList>
            <person name="Hausmann B."/>
            <person name="Vandieken V."/>
            <person name="Pjevac P."/>
            <person name="Schreck K."/>
            <person name="Herbold C.W."/>
            <person name="Loy A."/>
        </authorList>
    </citation>
    <scope>NUCLEOTIDE SEQUENCE [LARGE SCALE GENOMIC DNA]</scope>
    <source>
        <strain evidence="5 6">63.6F</strain>
    </source>
</reference>
<dbReference type="GO" id="GO:0015990">
    <property type="term" value="P:electron transport coupled proton transport"/>
    <property type="evidence" value="ECO:0007669"/>
    <property type="project" value="TreeGrafter"/>
</dbReference>